<reference evidence="2" key="1">
    <citation type="submission" date="2016-10" db="EMBL/GenBank/DDBJ databases">
        <authorList>
            <person name="Varghese N."/>
            <person name="Submissions S."/>
        </authorList>
    </citation>
    <scope>NUCLEOTIDE SEQUENCE [LARGE SCALE GENOMIC DNA]</scope>
    <source>
        <strain evidence="2">CGMCC 1.6294</strain>
    </source>
</reference>
<dbReference type="AlphaFoldDB" id="A0A1I6HVI8"/>
<organism evidence="1 2">
    <name type="scientific">Marinobacter gudaonensis</name>
    <dbReference type="NCBI Taxonomy" id="375760"/>
    <lineage>
        <taxon>Bacteria</taxon>
        <taxon>Pseudomonadati</taxon>
        <taxon>Pseudomonadota</taxon>
        <taxon>Gammaproteobacteria</taxon>
        <taxon>Pseudomonadales</taxon>
        <taxon>Marinobacteraceae</taxon>
        <taxon>Marinobacter</taxon>
    </lineage>
</organism>
<gene>
    <name evidence="1" type="ORF">SAMN04488073_3105</name>
</gene>
<dbReference type="Gene3D" id="3.40.50.300">
    <property type="entry name" value="P-loop containing nucleotide triphosphate hydrolases"/>
    <property type="match status" value="1"/>
</dbReference>
<sequence length="317" mass="35251">MPEHALQQTVLDLIAREDLPASYADTVQKTLLPLANHILALRRSKQRPVVVGIHGAQGTGKSTLTLFLREILSRHYGTGTANFSLDDIYLTRAERQDLAERVHPLFITRGVPGTHDLALGQQVVDRLRSAGSDDQTPIPAFDKARDDRVPEADWPVFQGRADVILIEGWCLGASPEDEAALIAPVNRLESEEDPHGTWRGYVNQCLKGGYRDFFGQMDCLVMLKAPSMDCVLEWRRLQEQKLARKAGAALERDAPKQGAVPEGARNLRIMSEAEVARFVMHYERVTRACLAEMPGRADVLIEVAEDHSLGLPTFRSD</sequence>
<dbReference type="GO" id="GO:0016301">
    <property type="term" value="F:kinase activity"/>
    <property type="evidence" value="ECO:0007669"/>
    <property type="project" value="UniProtKB-KW"/>
</dbReference>
<dbReference type="STRING" id="375760.SAMN04488073_3105"/>
<dbReference type="OrthoDB" id="455474at2"/>
<dbReference type="RefSeq" id="WP_091992091.1">
    <property type="nucleotide sequence ID" value="NZ_FOYV01000003.1"/>
</dbReference>
<dbReference type="Proteomes" id="UP000199290">
    <property type="component" value="Unassembled WGS sequence"/>
</dbReference>
<proteinExistence type="predicted"/>
<name>A0A1I6HVI8_9GAMM</name>
<keyword evidence="1" id="KW-0418">Kinase</keyword>
<keyword evidence="1" id="KW-0808">Transferase</keyword>
<protein>
    <submittedName>
        <fullName evidence="1">D-glycerate 3-kinase</fullName>
    </submittedName>
</protein>
<dbReference type="SUPFAM" id="SSF52540">
    <property type="entry name" value="P-loop containing nucleoside triphosphate hydrolases"/>
    <property type="match status" value="1"/>
</dbReference>
<evidence type="ECO:0000313" key="2">
    <source>
        <dbReference type="Proteomes" id="UP000199290"/>
    </source>
</evidence>
<dbReference type="EMBL" id="FOYV01000003">
    <property type="protein sequence ID" value="SFR58220.1"/>
    <property type="molecule type" value="Genomic_DNA"/>
</dbReference>
<dbReference type="InterPro" id="IPR027417">
    <property type="entry name" value="P-loop_NTPase"/>
</dbReference>
<accession>A0A1I6HVI8</accession>
<evidence type="ECO:0000313" key="1">
    <source>
        <dbReference type="EMBL" id="SFR58220.1"/>
    </source>
</evidence>
<keyword evidence="2" id="KW-1185">Reference proteome</keyword>